<keyword evidence="1" id="KW-0732">Signal</keyword>
<accession>A0ABU5QI77</accession>
<dbReference type="RefSeq" id="WP_323246326.1">
    <property type="nucleotide sequence ID" value="NZ_JAYFUL010000001.1"/>
</dbReference>
<dbReference type="Pfam" id="PF14321">
    <property type="entry name" value="DUF4382"/>
    <property type="match status" value="1"/>
</dbReference>
<dbReference type="EMBL" id="JAYFUL010000001">
    <property type="protein sequence ID" value="MEA5256544.1"/>
    <property type="molecule type" value="Genomic_DNA"/>
</dbReference>
<feature type="chain" id="PRO_5047337811" evidence="1">
    <location>
        <begin position="23"/>
        <end position="332"/>
    </location>
</feature>
<evidence type="ECO:0000259" key="2">
    <source>
        <dbReference type="Pfam" id="PF14321"/>
    </source>
</evidence>
<protein>
    <submittedName>
        <fullName evidence="3">DUF4382 domain-containing protein</fullName>
    </submittedName>
</protein>
<evidence type="ECO:0000313" key="3">
    <source>
        <dbReference type="EMBL" id="MEA5256544.1"/>
    </source>
</evidence>
<proteinExistence type="predicted"/>
<comment type="caution">
    <text evidence="3">The sequence shown here is derived from an EMBL/GenBank/DDBJ whole genome shotgun (WGS) entry which is preliminary data.</text>
</comment>
<feature type="domain" description="DUF4382" evidence="2">
    <location>
        <begin position="43"/>
        <end position="189"/>
    </location>
</feature>
<gene>
    <name evidence="3" type="ORF">VB264_02040</name>
</gene>
<evidence type="ECO:0000313" key="4">
    <source>
        <dbReference type="Proteomes" id="UP001304671"/>
    </source>
</evidence>
<sequence length="332" mass="35756">MKTRKILMYALLALGIITLQWSCSKDDDNVTPAATEQDPNAPKGQVKVGITDAPIDNAEINGAFVTITEVRLDGKRYDGFQGPKTVNIAELNNGNFLTLVDGKFQTGTYSKLTFVFDYEKDQAGNAPGTYISKVDGTKSKLVISGNARNSLDVNSKPFTISETGTTDLMVDFDLRKAIKTYQENAKKNYSFVTYGELQSSVRVVNKSVTGTITGHANGYNSTMMGKVVAYVYKKGEFNPSTEAKGQGDSSIEFKNAVSSSIVDGNGNFKVSFLEQGNYEIHFASYKPSGDANSSFTLNALLNVSSALDLNTIAVQSNTNVSLSVSIIGVIGL</sequence>
<dbReference type="Proteomes" id="UP001304671">
    <property type="component" value="Unassembled WGS sequence"/>
</dbReference>
<organism evidence="3 4">
    <name type="scientific">Arcicella aquatica</name>
    <dbReference type="NCBI Taxonomy" id="217141"/>
    <lineage>
        <taxon>Bacteria</taxon>
        <taxon>Pseudomonadati</taxon>
        <taxon>Bacteroidota</taxon>
        <taxon>Cytophagia</taxon>
        <taxon>Cytophagales</taxon>
        <taxon>Flectobacillaceae</taxon>
        <taxon>Arcicella</taxon>
    </lineage>
</organism>
<reference evidence="3 4" key="1">
    <citation type="submission" date="2023-12" db="EMBL/GenBank/DDBJ databases">
        <title>Novel species of the genus Arcicella isolated from rivers.</title>
        <authorList>
            <person name="Lu H."/>
        </authorList>
    </citation>
    <scope>NUCLEOTIDE SEQUENCE [LARGE SCALE GENOMIC DNA]</scope>
    <source>
        <strain evidence="3 4">LMG 21963</strain>
    </source>
</reference>
<keyword evidence="4" id="KW-1185">Reference proteome</keyword>
<evidence type="ECO:0000256" key="1">
    <source>
        <dbReference type="SAM" id="SignalP"/>
    </source>
</evidence>
<feature type="signal peptide" evidence="1">
    <location>
        <begin position="1"/>
        <end position="22"/>
    </location>
</feature>
<name>A0ABU5QI77_9BACT</name>
<dbReference type="InterPro" id="IPR025491">
    <property type="entry name" value="DUF4382"/>
</dbReference>